<dbReference type="HOGENOM" id="CLU_3057840_0_0_10"/>
<organism evidence="1 2">
    <name type="scientific">Amoebophilus asiaticus (strain 5a2)</name>
    <dbReference type="NCBI Taxonomy" id="452471"/>
    <lineage>
        <taxon>Bacteria</taxon>
        <taxon>Pseudomonadati</taxon>
        <taxon>Bacteroidota</taxon>
        <taxon>Cytophagia</taxon>
        <taxon>Cytophagales</taxon>
        <taxon>Amoebophilaceae</taxon>
        <taxon>Candidatus Amoebophilus</taxon>
    </lineage>
</organism>
<dbReference type="AlphaFoldDB" id="B3ERD8"/>
<proteinExistence type="predicted"/>
<evidence type="ECO:0000313" key="2">
    <source>
        <dbReference type="Proteomes" id="UP000001227"/>
    </source>
</evidence>
<name>B3ERD8_AMOA5</name>
<evidence type="ECO:0000313" key="1">
    <source>
        <dbReference type="EMBL" id="ACE05790.1"/>
    </source>
</evidence>
<dbReference type="EMBL" id="CP001102">
    <property type="protein sequence ID" value="ACE05790.1"/>
    <property type="molecule type" value="Genomic_DNA"/>
</dbReference>
<accession>B3ERD8</accession>
<dbReference type="KEGG" id="aas:Aasi_0367"/>
<protein>
    <submittedName>
        <fullName evidence="1">Uncharacterized protein</fullName>
    </submittedName>
</protein>
<gene>
    <name evidence="1" type="ordered locus">Aasi_0367</name>
</gene>
<sequence>MLYLTLVHFNLSEIREATFNLLAVFLLNPLQLLPVFMKAYANSAKKYLHTSNL</sequence>
<keyword evidence="2" id="KW-1185">Reference proteome</keyword>
<dbReference type="Proteomes" id="UP000001227">
    <property type="component" value="Chromosome"/>
</dbReference>
<reference evidence="1 2" key="1">
    <citation type="journal article" date="2010" name="J. Bacteriol.">
        <title>The genome of the amoeba symbiont 'Candidatus Amoebophilus asiaticus' reveals common mechanisms for host cell interaction among amoeba-associated bacteria.</title>
        <authorList>
            <person name="Schmitz-Esser S."/>
            <person name="Tischler P."/>
            <person name="Arnold R."/>
            <person name="Montanaro J."/>
            <person name="Wagner M."/>
            <person name="Rattei T."/>
            <person name="Horn M."/>
        </authorList>
    </citation>
    <scope>NUCLEOTIDE SEQUENCE [LARGE SCALE GENOMIC DNA]</scope>
    <source>
        <strain evidence="1 2">5a2</strain>
    </source>
</reference>